<protein>
    <recommendedName>
        <fullName evidence="3">FAF domain-containing protein</fullName>
    </recommendedName>
</protein>
<dbReference type="InterPro" id="IPR046431">
    <property type="entry name" value="FAF_dom"/>
</dbReference>
<dbReference type="InterPro" id="IPR021410">
    <property type="entry name" value="FAF"/>
</dbReference>
<gene>
    <name evidence="4" type="ORF">CASFOL_017202</name>
</gene>
<feature type="domain" description="FAF" evidence="3">
    <location>
        <begin position="47"/>
        <end position="95"/>
    </location>
</feature>
<feature type="compositionally biased region" description="Acidic residues" evidence="2">
    <location>
        <begin position="101"/>
        <end position="111"/>
    </location>
</feature>
<reference evidence="5" key="1">
    <citation type="journal article" date="2024" name="IScience">
        <title>Strigolactones Initiate the Formation of Haustorium-like Structures in Castilleja.</title>
        <authorList>
            <person name="Buerger M."/>
            <person name="Peterson D."/>
            <person name="Chory J."/>
        </authorList>
    </citation>
    <scope>NUCLEOTIDE SEQUENCE [LARGE SCALE GENOMIC DNA]</scope>
</reference>
<dbReference type="Proteomes" id="UP001632038">
    <property type="component" value="Unassembled WGS sequence"/>
</dbReference>
<keyword evidence="5" id="KW-1185">Reference proteome</keyword>
<evidence type="ECO:0000256" key="1">
    <source>
        <dbReference type="ARBA" id="ARBA00008690"/>
    </source>
</evidence>
<comment type="caution">
    <text evidence="4">The sequence shown here is derived from an EMBL/GenBank/DDBJ whole genome shotgun (WGS) entry which is preliminary data.</text>
</comment>
<proteinExistence type="inferred from homology"/>
<accession>A0ABD3DEM8</accession>
<evidence type="ECO:0000313" key="4">
    <source>
        <dbReference type="EMBL" id="KAL3639295.1"/>
    </source>
</evidence>
<dbReference type="PANTHER" id="PTHR33155">
    <property type="entry name" value="FANTASTIC FOUR-LIKE PROTEIN (DUF3049)"/>
    <property type="match status" value="1"/>
</dbReference>
<dbReference type="AlphaFoldDB" id="A0ABD3DEM8"/>
<feature type="region of interest" description="Disordered" evidence="2">
    <location>
        <begin position="101"/>
        <end position="127"/>
    </location>
</feature>
<name>A0ABD3DEM8_9LAMI</name>
<feature type="compositionally biased region" description="Basic and acidic residues" evidence="2">
    <location>
        <begin position="112"/>
        <end position="127"/>
    </location>
</feature>
<evidence type="ECO:0000313" key="5">
    <source>
        <dbReference type="Proteomes" id="UP001632038"/>
    </source>
</evidence>
<sequence>MHSPDLAEFIGAESCFILESDVADYIPPPAATNNHRRSRMVAPAEKEYPPPLERFPSVMTKCITGDGRVVLKKEKVKRQEYLRAHRSDGTFLLNLHVEEEFDDDDDMDGGDDGVKDDVDPTAAVKEEEKVGSSSCYNNVYNESGVINNATCGGLAPVAAFGPPPVLT</sequence>
<organism evidence="4 5">
    <name type="scientific">Castilleja foliolosa</name>
    <dbReference type="NCBI Taxonomy" id="1961234"/>
    <lineage>
        <taxon>Eukaryota</taxon>
        <taxon>Viridiplantae</taxon>
        <taxon>Streptophyta</taxon>
        <taxon>Embryophyta</taxon>
        <taxon>Tracheophyta</taxon>
        <taxon>Spermatophyta</taxon>
        <taxon>Magnoliopsida</taxon>
        <taxon>eudicotyledons</taxon>
        <taxon>Gunneridae</taxon>
        <taxon>Pentapetalae</taxon>
        <taxon>asterids</taxon>
        <taxon>lamiids</taxon>
        <taxon>Lamiales</taxon>
        <taxon>Orobanchaceae</taxon>
        <taxon>Pedicularideae</taxon>
        <taxon>Castillejinae</taxon>
        <taxon>Castilleja</taxon>
    </lineage>
</organism>
<evidence type="ECO:0000256" key="2">
    <source>
        <dbReference type="SAM" id="MobiDB-lite"/>
    </source>
</evidence>
<evidence type="ECO:0000259" key="3">
    <source>
        <dbReference type="Pfam" id="PF11250"/>
    </source>
</evidence>
<dbReference type="PANTHER" id="PTHR33155:SF75">
    <property type="entry name" value="OS02G0750800 PROTEIN"/>
    <property type="match status" value="1"/>
</dbReference>
<dbReference type="Pfam" id="PF11250">
    <property type="entry name" value="FAF"/>
    <property type="match status" value="1"/>
</dbReference>
<dbReference type="EMBL" id="JAVIJP010000018">
    <property type="protein sequence ID" value="KAL3639295.1"/>
    <property type="molecule type" value="Genomic_DNA"/>
</dbReference>
<comment type="similarity">
    <text evidence="1">Belongs to the fantastic four family.</text>
</comment>